<name>A0A820V1L4_9BILA</name>
<keyword evidence="3" id="KW-1185">Reference proteome</keyword>
<accession>A0A820V1L4</accession>
<organism evidence="2 3">
    <name type="scientific">Rotaria magnacalcarata</name>
    <dbReference type="NCBI Taxonomy" id="392030"/>
    <lineage>
        <taxon>Eukaryota</taxon>
        <taxon>Metazoa</taxon>
        <taxon>Spiralia</taxon>
        <taxon>Gnathifera</taxon>
        <taxon>Rotifera</taxon>
        <taxon>Eurotatoria</taxon>
        <taxon>Bdelloidea</taxon>
        <taxon>Philodinida</taxon>
        <taxon>Philodinidae</taxon>
        <taxon>Rotaria</taxon>
    </lineage>
</organism>
<gene>
    <name evidence="2" type="ORF">OVN521_LOCUS40369</name>
</gene>
<comment type="caution">
    <text evidence="2">The sequence shown here is derived from an EMBL/GenBank/DDBJ whole genome shotgun (WGS) entry which is preliminary data.</text>
</comment>
<sequence>NILMAQSQGYKRFRSSVNTLYNGTSTPQATNSKMFPRASTPNPRSMSQIEQQTIPVSISPRSKIAVHHKIHRKRRQHHSTHHYQIHIDHIVLVQQQKKPCSHCHCKKSKSQRILGIL</sequence>
<evidence type="ECO:0000256" key="1">
    <source>
        <dbReference type="SAM" id="MobiDB-lite"/>
    </source>
</evidence>
<dbReference type="Proteomes" id="UP000663866">
    <property type="component" value="Unassembled WGS sequence"/>
</dbReference>
<dbReference type="EMBL" id="CAJOBG010052351">
    <property type="protein sequence ID" value="CAF4494265.1"/>
    <property type="molecule type" value="Genomic_DNA"/>
</dbReference>
<feature type="region of interest" description="Disordered" evidence="1">
    <location>
        <begin position="21"/>
        <end position="49"/>
    </location>
</feature>
<dbReference type="AlphaFoldDB" id="A0A820V1L4"/>
<evidence type="ECO:0000313" key="3">
    <source>
        <dbReference type="Proteomes" id="UP000663866"/>
    </source>
</evidence>
<feature type="non-terminal residue" evidence="2">
    <location>
        <position position="1"/>
    </location>
</feature>
<proteinExistence type="predicted"/>
<protein>
    <submittedName>
        <fullName evidence="2">Uncharacterized protein</fullName>
    </submittedName>
</protein>
<reference evidence="2" key="1">
    <citation type="submission" date="2021-02" db="EMBL/GenBank/DDBJ databases">
        <authorList>
            <person name="Nowell W R."/>
        </authorList>
    </citation>
    <scope>NUCLEOTIDE SEQUENCE</scope>
</reference>
<evidence type="ECO:0000313" key="2">
    <source>
        <dbReference type="EMBL" id="CAF4494265.1"/>
    </source>
</evidence>